<feature type="signal peptide" evidence="9">
    <location>
        <begin position="1"/>
        <end position="26"/>
    </location>
</feature>
<evidence type="ECO:0000313" key="12">
    <source>
        <dbReference type="Proteomes" id="UP000231279"/>
    </source>
</evidence>
<evidence type="ECO:0000256" key="7">
    <source>
        <dbReference type="RuleBase" id="RU003827"/>
    </source>
</evidence>
<keyword evidence="12" id="KW-1185">Reference proteome</keyword>
<dbReference type="Pfam" id="PF01105">
    <property type="entry name" value="EMP24_GP25L"/>
    <property type="match status" value="1"/>
</dbReference>
<accession>A0A2G9H1M1</accession>
<protein>
    <submittedName>
        <fullName evidence="11">Emp24/gp25L/p24 family of membrane trafficking protein</fullName>
    </submittedName>
</protein>
<evidence type="ECO:0000256" key="2">
    <source>
        <dbReference type="ARBA" id="ARBA00007104"/>
    </source>
</evidence>
<evidence type="ECO:0000256" key="4">
    <source>
        <dbReference type="ARBA" id="ARBA00022729"/>
    </source>
</evidence>
<feature type="chain" id="PRO_5013546849" evidence="9">
    <location>
        <begin position="27"/>
        <end position="218"/>
    </location>
</feature>
<evidence type="ECO:0000256" key="6">
    <source>
        <dbReference type="ARBA" id="ARBA00023136"/>
    </source>
</evidence>
<evidence type="ECO:0000259" key="10">
    <source>
        <dbReference type="PROSITE" id="PS50866"/>
    </source>
</evidence>
<feature type="domain" description="GOLD" evidence="10">
    <location>
        <begin position="36"/>
        <end position="153"/>
    </location>
</feature>
<dbReference type="EMBL" id="NKXS01002942">
    <property type="protein sequence ID" value="PIN11396.1"/>
    <property type="molecule type" value="Genomic_DNA"/>
</dbReference>
<evidence type="ECO:0000256" key="3">
    <source>
        <dbReference type="ARBA" id="ARBA00022692"/>
    </source>
</evidence>
<proteinExistence type="inferred from homology"/>
<name>A0A2G9H1M1_9LAMI</name>
<evidence type="ECO:0000256" key="1">
    <source>
        <dbReference type="ARBA" id="ARBA00004479"/>
    </source>
</evidence>
<evidence type="ECO:0000256" key="9">
    <source>
        <dbReference type="SAM" id="SignalP"/>
    </source>
</evidence>
<dbReference type="PANTHER" id="PTHR22811">
    <property type="entry name" value="TRANSMEMBRANE EMP24 DOMAIN-CONTAINING PROTEIN"/>
    <property type="match status" value="1"/>
</dbReference>
<reference evidence="12" key="1">
    <citation type="journal article" date="2018" name="Gigascience">
        <title>Genome assembly of the Pink Ipe (Handroanthus impetiginosus, Bignoniaceae), a highly valued, ecologically keystone Neotropical timber forest tree.</title>
        <authorList>
            <person name="Silva-Junior O.B."/>
            <person name="Grattapaglia D."/>
            <person name="Novaes E."/>
            <person name="Collevatti R.G."/>
        </authorList>
    </citation>
    <scope>NUCLEOTIDE SEQUENCE [LARGE SCALE GENOMIC DNA]</scope>
    <source>
        <strain evidence="12">cv. UFG-1</strain>
    </source>
</reference>
<dbReference type="OrthoDB" id="759142at2759"/>
<keyword evidence="4 9" id="KW-0732">Signal</keyword>
<dbReference type="InterPro" id="IPR009038">
    <property type="entry name" value="GOLD_dom"/>
</dbReference>
<gene>
    <name evidence="11" type="ORF">CDL12_16018</name>
</gene>
<dbReference type="PROSITE" id="PS50866">
    <property type="entry name" value="GOLD"/>
    <property type="match status" value="1"/>
</dbReference>
<comment type="caution">
    <text evidence="11">The sequence shown here is derived from an EMBL/GenBank/DDBJ whole genome shotgun (WGS) entry which is preliminary data.</text>
</comment>
<dbReference type="AlphaFoldDB" id="A0A2G9H1M1"/>
<feature type="transmembrane region" description="Helical" evidence="8">
    <location>
        <begin position="186"/>
        <end position="208"/>
    </location>
</feature>
<evidence type="ECO:0000256" key="5">
    <source>
        <dbReference type="ARBA" id="ARBA00022989"/>
    </source>
</evidence>
<evidence type="ECO:0000256" key="8">
    <source>
        <dbReference type="SAM" id="Phobius"/>
    </source>
</evidence>
<dbReference type="Proteomes" id="UP000231279">
    <property type="component" value="Unassembled WGS sequence"/>
</dbReference>
<comment type="similarity">
    <text evidence="2 7">Belongs to the EMP24/GP25L family.</text>
</comment>
<keyword evidence="5 8" id="KW-1133">Transmembrane helix</keyword>
<sequence>MKLEATRCLWAAVIVFAAAAIPAARGIWLDLPSSGTKCVSEELHNNVVVMGDYFAFVGEEYDANNTYVPTMSVKVTSPYGNELHHKEKVSHGQFAFTTTESGNYLACFWLDGDSHGGKKVTVGIDWRTGIATKDWDSVARKEKIEGLELELKKLEGAVEAIHENLNYLITREADMREVSETTNARVVLYSIMSLSVCIGVSIFQLWFLRRYFQKKKLI</sequence>
<dbReference type="InterPro" id="IPR015720">
    <property type="entry name" value="Emp24-like"/>
</dbReference>
<keyword evidence="6 8" id="KW-0472">Membrane</keyword>
<organism evidence="11 12">
    <name type="scientific">Handroanthus impetiginosus</name>
    <dbReference type="NCBI Taxonomy" id="429701"/>
    <lineage>
        <taxon>Eukaryota</taxon>
        <taxon>Viridiplantae</taxon>
        <taxon>Streptophyta</taxon>
        <taxon>Embryophyta</taxon>
        <taxon>Tracheophyta</taxon>
        <taxon>Spermatophyta</taxon>
        <taxon>Magnoliopsida</taxon>
        <taxon>eudicotyledons</taxon>
        <taxon>Gunneridae</taxon>
        <taxon>Pentapetalae</taxon>
        <taxon>asterids</taxon>
        <taxon>lamiids</taxon>
        <taxon>Lamiales</taxon>
        <taxon>Bignoniaceae</taxon>
        <taxon>Crescentiina</taxon>
        <taxon>Tabebuia alliance</taxon>
        <taxon>Handroanthus</taxon>
    </lineage>
</organism>
<dbReference type="STRING" id="429701.A0A2G9H1M1"/>
<evidence type="ECO:0000313" key="11">
    <source>
        <dbReference type="EMBL" id="PIN11396.1"/>
    </source>
</evidence>
<comment type="subcellular location">
    <subcellularLocation>
        <location evidence="1 7">Membrane</location>
        <topology evidence="1 7">Single-pass type I membrane protein</topology>
    </subcellularLocation>
</comment>
<dbReference type="SMART" id="SM01190">
    <property type="entry name" value="EMP24_GP25L"/>
    <property type="match status" value="1"/>
</dbReference>
<dbReference type="GO" id="GO:0016020">
    <property type="term" value="C:membrane"/>
    <property type="evidence" value="ECO:0007669"/>
    <property type="project" value="UniProtKB-SubCell"/>
</dbReference>
<keyword evidence="3 7" id="KW-0812">Transmembrane</keyword>